<dbReference type="AlphaFoldDB" id="A0FIV3"/>
<name>A0FIV3_TOXAM</name>
<organism evidence="3">
    <name type="scientific">Toxorhynchites amboinensis</name>
    <name type="common">Mosquito</name>
    <dbReference type="NCBI Taxonomy" id="46208"/>
    <lineage>
        <taxon>Eukaryota</taxon>
        <taxon>Metazoa</taxon>
        <taxon>Ecdysozoa</taxon>
        <taxon>Arthropoda</taxon>
        <taxon>Hexapoda</taxon>
        <taxon>Insecta</taxon>
        <taxon>Pterygota</taxon>
        <taxon>Neoptera</taxon>
        <taxon>Endopterygota</taxon>
        <taxon>Diptera</taxon>
        <taxon>Nematocera</taxon>
        <taxon>Culicoidea</taxon>
        <taxon>Culicidae</taxon>
        <taxon>Toxorhynchitinae</taxon>
        <taxon>Toxorhynchites</taxon>
    </lineage>
</organism>
<feature type="signal peptide" evidence="2">
    <location>
        <begin position="1"/>
        <end position="17"/>
    </location>
</feature>
<sequence>MKLLFFAFALMVAMVIADPARFGPPRRPGGPGHRGHHGHHGHGNRTANGTEINDRFIPPSVWERIRQEIQRSILLSRNASSADLAAANATGN</sequence>
<dbReference type="EMBL" id="EF011568">
    <property type="protein sequence ID" value="ABJ97698.1"/>
    <property type="molecule type" value="mRNA"/>
</dbReference>
<keyword evidence="2" id="KW-0732">Signal</keyword>
<feature type="chain" id="PRO_5002625024" evidence="2">
    <location>
        <begin position="18"/>
        <end position="92"/>
    </location>
</feature>
<proteinExistence type="evidence at transcript level"/>
<protein>
    <submittedName>
        <fullName evidence="3">Hypothetical salivary secreted protein</fullName>
    </submittedName>
</protein>
<reference evidence="3" key="1">
    <citation type="submission" date="2006-09" db="EMBL/GenBank/DDBJ databases">
        <title>An insight into the sialotranscriptome of adult Toxorhynchites amboinensis mosquitoes.</title>
        <authorList>
            <person name="Calvo E."/>
            <person name="Pham P.M."/>
            <person name="Ribeiro J.M.C."/>
        </authorList>
    </citation>
    <scope>NUCLEOTIDE SEQUENCE</scope>
    <source>
        <tissue evidence="3">Salivary gland</tissue>
    </source>
</reference>
<evidence type="ECO:0000256" key="2">
    <source>
        <dbReference type="SAM" id="SignalP"/>
    </source>
</evidence>
<feature type="region of interest" description="Disordered" evidence="1">
    <location>
        <begin position="21"/>
        <end position="53"/>
    </location>
</feature>
<evidence type="ECO:0000313" key="3">
    <source>
        <dbReference type="EMBL" id="ABJ97698.1"/>
    </source>
</evidence>
<accession>A0FIV3</accession>
<evidence type="ECO:0000256" key="1">
    <source>
        <dbReference type="SAM" id="MobiDB-lite"/>
    </source>
</evidence>
<feature type="compositionally biased region" description="Basic residues" evidence="1">
    <location>
        <begin position="33"/>
        <end position="43"/>
    </location>
</feature>